<keyword evidence="4" id="KW-1185">Reference proteome</keyword>
<feature type="region of interest" description="Disordered" evidence="1">
    <location>
        <begin position="1029"/>
        <end position="1050"/>
    </location>
</feature>
<evidence type="ECO:0008006" key="5">
    <source>
        <dbReference type="Google" id="ProtNLM"/>
    </source>
</evidence>
<feature type="transmembrane region" description="Helical" evidence="2">
    <location>
        <begin position="2800"/>
        <end position="2818"/>
    </location>
</feature>
<dbReference type="EMBL" id="AXCN02000659">
    <property type="status" value="NOT_ANNOTATED_CDS"/>
    <property type="molecule type" value="Genomic_DNA"/>
</dbReference>
<reference evidence="4" key="1">
    <citation type="submission" date="2014-01" db="EMBL/GenBank/DDBJ databases">
        <title>The Genome Sequence of Anopheles farauti FAR1 (V2).</title>
        <authorList>
            <consortium name="The Broad Institute Genomics Platform"/>
            <person name="Neafsey D.E."/>
            <person name="Besansky N."/>
            <person name="Howell P."/>
            <person name="Walton C."/>
            <person name="Young S.K."/>
            <person name="Zeng Q."/>
            <person name="Gargeya S."/>
            <person name="Fitzgerald M."/>
            <person name="Haas B."/>
            <person name="Abouelleil A."/>
            <person name="Allen A.W."/>
            <person name="Alvarado L."/>
            <person name="Arachchi H.M."/>
            <person name="Berlin A.M."/>
            <person name="Chapman S.B."/>
            <person name="Gainer-Dewar J."/>
            <person name="Goldberg J."/>
            <person name="Griggs A."/>
            <person name="Gujja S."/>
            <person name="Hansen M."/>
            <person name="Howarth C."/>
            <person name="Imamovic A."/>
            <person name="Ireland A."/>
            <person name="Larimer J."/>
            <person name="McCowan C."/>
            <person name="Murphy C."/>
            <person name="Pearson M."/>
            <person name="Poon T.W."/>
            <person name="Priest M."/>
            <person name="Roberts A."/>
            <person name="Saif S."/>
            <person name="Shea T."/>
            <person name="Sisk P."/>
            <person name="Sykes S."/>
            <person name="Wortman J."/>
            <person name="Nusbaum C."/>
            <person name="Birren B."/>
        </authorList>
    </citation>
    <scope>NUCLEOTIDE SEQUENCE [LARGE SCALE GENOMIC DNA]</scope>
    <source>
        <strain evidence="4">FAR1</strain>
    </source>
</reference>
<feature type="transmembrane region" description="Helical" evidence="2">
    <location>
        <begin position="2730"/>
        <end position="2752"/>
    </location>
</feature>
<proteinExistence type="predicted"/>
<dbReference type="STRING" id="69004.A0A182Q560"/>
<dbReference type="Proteomes" id="UP000075886">
    <property type="component" value="Unassembled WGS sequence"/>
</dbReference>
<dbReference type="InterPro" id="IPR022385">
    <property type="entry name" value="Rhs_assc_core"/>
</dbReference>
<dbReference type="InterPro" id="IPR050708">
    <property type="entry name" value="T6SS_VgrG/RHS"/>
</dbReference>
<evidence type="ECO:0000313" key="4">
    <source>
        <dbReference type="Proteomes" id="UP000075886"/>
    </source>
</evidence>
<evidence type="ECO:0000313" key="3">
    <source>
        <dbReference type="EnsemblMetazoa" id="AFAF003276-PA"/>
    </source>
</evidence>
<dbReference type="NCBIfam" id="TIGR03696">
    <property type="entry name" value="Rhs_assc_core"/>
    <property type="match status" value="1"/>
</dbReference>
<dbReference type="VEuPathDB" id="VectorBase:AFAF003276"/>
<keyword evidence="2" id="KW-0812">Transmembrane</keyword>
<protein>
    <recommendedName>
        <fullName evidence="5">Tox-SGS domain-containing protein</fullName>
    </recommendedName>
</protein>
<feature type="transmembrane region" description="Helical" evidence="2">
    <location>
        <begin position="2824"/>
        <end position="2849"/>
    </location>
</feature>
<dbReference type="Gene3D" id="2.180.10.10">
    <property type="entry name" value="RHS repeat-associated core"/>
    <property type="match status" value="2"/>
</dbReference>
<feature type="transmembrane region" description="Helical" evidence="2">
    <location>
        <begin position="2758"/>
        <end position="2780"/>
    </location>
</feature>
<evidence type="ECO:0000256" key="2">
    <source>
        <dbReference type="SAM" id="Phobius"/>
    </source>
</evidence>
<reference evidence="3" key="2">
    <citation type="submission" date="2020-05" db="UniProtKB">
        <authorList>
            <consortium name="EnsemblMetazoa"/>
        </authorList>
    </citation>
    <scope>IDENTIFICATION</scope>
    <source>
        <strain evidence="3">FAR1</strain>
    </source>
</reference>
<organism evidence="3 4">
    <name type="scientific">Anopheles farauti</name>
    <dbReference type="NCBI Taxonomy" id="69004"/>
    <lineage>
        <taxon>Eukaryota</taxon>
        <taxon>Metazoa</taxon>
        <taxon>Ecdysozoa</taxon>
        <taxon>Arthropoda</taxon>
        <taxon>Hexapoda</taxon>
        <taxon>Insecta</taxon>
        <taxon>Pterygota</taxon>
        <taxon>Neoptera</taxon>
        <taxon>Endopterygota</taxon>
        <taxon>Diptera</taxon>
        <taxon>Nematocera</taxon>
        <taxon>Culicoidea</taxon>
        <taxon>Culicidae</taxon>
        <taxon>Anophelinae</taxon>
        <taxon>Anopheles</taxon>
    </lineage>
</organism>
<sequence>MKHQARAVMGSRENPEQYQKLLDVAFGDETNLFHAKVSHQEVLLVKHQRSLHCFRLESSAPSGVVWKVLWSRNEFFDEKEREFGSSFFVAKTGWVLVRKREGLQFYRMEGSDLALRHYCSDGRYHEMYGWNAPGTVFLMGHMYADSAVIGVITRNKRGAIRFEQMAESVVLKGGSQPLWKLHDLPNLPNTWRMNSTSLSLAYVDRTQQSAIVERTSSEISVYKLEANYHPQLVGRAKSATFSSANNERILFGNILTANDYWDMLLLNASGLMLYKRVGTSYQPVWHSSKQISGGLGLEKKHWTTAGLIDVDRDGKDELWFTGPRGIVGCKVTETNAESIPFGLAFDDDVRYARIMAVLPDGVNARAVAVGGRKLFAFMLTTSDESAKGNNDQSTKGQGNEANIEPIFALDTQSGPLVEASLAEQLDTSMLYDPINPMNGQLEFAIPLLEVGKMFHLPTTKFIAYRESASTPGTMGIGWSLQADFVYVDRRKSIFPENHRYYLVKDGSASLLSLKTMANDVGATEQISTFSIEGNNQTSITFNRTRHQWKIVGDNGESFYYGTHGDKTVVKMDAGSEDWPFPIANKAANTQLASVWYLIRRSDRAEQWIEYSYTKVANTNDYQLAAITTSNEASLTLSYSVQFEKTLFTGFTLRTRRYVQSAALHYTMQDEKVRLKRISQQNKTVLEFGYDGPDNAMSEIIYPNGLIAKFDYILLQIGSNVLMNRFETYSHPKTAYGPTYLLIADITDNGQVRIRIRDALGSDTVPLAGASIPLLGKLPVASYEMFTGESYFSVLLQHTGSHSELCLFEAHADIWQTTPTYMKLPKDTYIYGGQDFMLAKQHQRVTVIERQNGKWKALKPFDIEEASLLYFFSHGFLTYNDRELRVFVRHQGLWTPSVLQLPAGLLASSFAVFESFEHPLEMIDTLKKGIRLDALGMYHNVVVFRSLHLQGAKLYARLHLLHLNSRHEVSRRKVIDILIEDLDTYTFNPPEADGNTFVFGYRLENGKFRLRVLQHRGKIMDEVEKIKDQIEQDIRQHPDAPEEEKQRYRNESHEKLNGELEELYRNITAQIPFAIDPAKFGMIVNDAHIVAASHKLAYDGLEWTTNKIPQQELTMERVSIDLGSSYRLVKANRNATFELVGSTNVSSFDTGTDCATAIHIRYPSFMAVQLNDSAAELFNFRRDELTSLPDGELFDGNSNSLAVISSTVDGKNVFVRSMDSFGVTRQNVVWRHEFTDSRMRKLTNIYEFNAHTAIPYEAGFLMRDVKITPVSTPEARYGWFQVHYDFANSTRSTKSVYNSAGKLVKLVEPSAAESKKKLDSDGVLLARDGRTVVADFRPYRISNEVVAYYGFEPYEQNLLSAGGRWSSNRGVVRREHENHFLHLGPSTSINAIIQPKTKFTTLVVSCWLRGSVASQDVGDKLTVHYNGKTVRGTIGFTADSSWTYVEVLVENTEKFQLQISPGNDGFLDVDHLRVFPAELELKVHIYDRSLAIERSTLHASGLLSHRLHDAFGNEIGHIDQRGSIEQLSFSSRTKNTRLEMRPALGEMLQAAHGGNVYSGSLRYAPETFALRFRYGDVKRFGTVRIELASRVFRMEFDGEQLTLVAKSSTVKIPREGELVIYFSNTHYSIWIDAQLQIEHFASPAQFDRYEISSKSLQIWDVTLLYDVSVKVIYLTDFGKPKQILELKESNTIAIQEIVFDDLNRPAVKTKWTELDGANSSTLFAYRHNFVGNESQFWRTKRMEGMVTKLNADCEAAPYSRTVYADNPLEEKTVQSFPGKAFSVEGPFAKHYNSKQRIDFLENLFPRDGGFYYESERYPEQSIYVTVYNRRKLKVAEYVRTRQGDHHLTTFEYDTKDRLVLQLPPTYHEQANTFSRSTPFFGGTFSSEHMGLQRAWGTWYQYDRQSDLMTLKRTPDTGNTRYLYTPEGFLRFVLQENSTSVMYFTYSSVGKLSQRGIVQLDTGDLSKYLPNDASLPVSSNFLLLEHGNNDVAPLHRHRVENIRKISNDHILSELLLFDHQGQLITSALYSNTNVSLTIGYKYRKNQIHEIHYPVTVKGNSFRLKYGYDHRGKLISIAHATTGEQFVLMENNSLGLPKRMIVQSNTRHAYQRSFRYNQPGYLTKIEDPYLTETIDYAGTGYGGRPIGDGTVQATHFNATWHANSAAKHLKLKPSHMGSGRRSKFCFDALTAAGYIDAQGKPLKSLYPMLDLQLPIVCRKGTYGHQIAAVLNRQGFPERYGHRYDYGNHRQLIRAKYFQSTIEERYSPLRSQTLTEIDDISAEDAADIWNKLQEAGFLHSDCSTGAERDCHGLPGKSLFHPTIANHENAATLSSLMARVIGQRKDLRKNSFDQLCAEWFKNDFSDTIPRTCNAIWTMLSEAGFVGANYDAAVNAISPELRDLLSEYSSSLPKIVTLLYDKFATALGHSSADVQSFAIDANGNHRHFYTGFQRFRLEYVKNTNKLSAVYRTDFTSPSGLEETRFDIEHNDDGSVTRAMHKDIQRIVYDPLLNRATEIRLTDGRRLQFDYNSRGHRLYKYVYDRAGQLQRKKYYIRDVQGKPLVEYEAIYGDQKEVVRATVFLYADDRLVGFIRNDQFYSVTLDHEGSVRLVIKNGEIVAAYDYLPYGEMLRTFGTEDSDGHLDYRFTGKEWDKETNLYDFHARLYDPELGRFLQMDPKEQYASPYLYAGNSPVSLIDPDGQLAFLVVALVVGGAYLGAASANNSWNPTKWNLKKALIGGLIGGVIGGLAPASIAGSVTFLSGYIGTTAAIGVITATSAGFAYLSLSSANGSWDPSKWDWSKPGTWNALFVGSLTGASLFNAVGQVHQAFLSYTGITRTAFVVVASTSTAGFFLYSGSRANDGNFLFWEWDWSKPGTIRDLSIEIGSETSKYLAIRQIIVSCNYFTISNNQPNRSFVVSDDTVQLIVAHKPYQLLVLVDVARHSHIGRVIFYQVGHIHVNQNQPVCITDVVLFTYNLSITVPYLLEGPLGAHIVLVLHRPSIGHLDFVYTLQKLVILDVLDLLVLRLDDGTVTIMQHGEFLFVLFNTAEIPTIQFGNLIRTCTILQAIASESRVKLPMITVGINFVGLHISRRTPKSLCEMLTKHTNNLRNIPVVFF</sequence>
<dbReference type="PANTHER" id="PTHR32305">
    <property type="match status" value="1"/>
</dbReference>
<keyword evidence="2" id="KW-1133">Transmembrane helix</keyword>
<feature type="transmembrane region" description="Helical" evidence="2">
    <location>
        <begin position="2697"/>
        <end position="2718"/>
    </location>
</feature>
<accession>A0A182Q560</accession>
<dbReference type="PANTHER" id="PTHR32305:SF15">
    <property type="entry name" value="PROTEIN RHSA-RELATED"/>
    <property type="match status" value="1"/>
</dbReference>
<keyword evidence="2" id="KW-0472">Membrane</keyword>
<name>A0A182Q560_9DIPT</name>
<evidence type="ECO:0000256" key="1">
    <source>
        <dbReference type="SAM" id="MobiDB-lite"/>
    </source>
</evidence>
<dbReference type="EnsemblMetazoa" id="AFAF003276-RA">
    <property type="protein sequence ID" value="AFAF003276-PA"/>
    <property type="gene ID" value="AFAF003276"/>
</dbReference>